<name>A0A5M8QU69_9BACT</name>
<dbReference type="OrthoDB" id="1261935at2"/>
<evidence type="ECO:0000313" key="3">
    <source>
        <dbReference type="Proteomes" id="UP000323866"/>
    </source>
</evidence>
<dbReference type="Proteomes" id="UP000323866">
    <property type="component" value="Unassembled WGS sequence"/>
</dbReference>
<organism evidence="1 3">
    <name type="scientific">Rufibacter glacialis</name>
    <dbReference type="NCBI Taxonomy" id="1259555"/>
    <lineage>
        <taxon>Bacteria</taxon>
        <taxon>Pseudomonadati</taxon>
        <taxon>Bacteroidota</taxon>
        <taxon>Cytophagia</taxon>
        <taxon>Cytophagales</taxon>
        <taxon>Hymenobacteraceae</taxon>
        <taxon>Rufibacter</taxon>
    </lineage>
</organism>
<accession>A0A5M8QU69</accession>
<dbReference type="RefSeq" id="WP_149096723.1">
    <property type="nucleotide sequence ID" value="NZ_BMMG01000014.1"/>
</dbReference>
<protein>
    <submittedName>
        <fullName evidence="1">Uncharacterized protein</fullName>
    </submittedName>
</protein>
<reference evidence="1 3" key="2">
    <citation type="submission" date="2019-09" db="EMBL/GenBank/DDBJ databases">
        <title>A bacterium isolated from glacier soil.</title>
        <authorList>
            <person name="Liu Q."/>
        </authorList>
    </citation>
    <scope>NUCLEOTIDE SEQUENCE [LARGE SCALE GENOMIC DNA]</scope>
    <source>
        <strain evidence="1 3">MDT1-10-3</strain>
    </source>
</reference>
<dbReference type="Proteomes" id="UP001570846">
    <property type="component" value="Unassembled WGS sequence"/>
</dbReference>
<reference evidence="2 4" key="3">
    <citation type="submission" date="2024-08" db="EMBL/GenBank/DDBJ databases">
        <authorList>
            <person name="Wei W."/>
        </authorList>
    </citation>
    <scope>NUCLEOTIDE SEQUENCE [LARGE SCALE GENOMIC DNA]</scope>
    <source>
        <strain evidence="2 4">XU2</strain>
    </source>
</reference>
<sequence length="111" mass="12999">MNKREEYGIQFFRRNAPFGGTSYDAETANLYDRELTYHISSSDKRITEKQIEALQKALNGEPIQEDWGEVLGSTLDIYPKEGTVQIGYMNRRIPIMDFKKLLEEWLDFIQS</sequence>
<gene>
    <name evidence="2" type="ORF">ACD591_21170</name>
    <name evidence="1" type="ORF">FOE74_00840</name>
</gene>
<dbReference type="AlphaFoldDB" id="A0A5M8QU69"/>
<comment type="caution">
    <text evidence="1">The sequence shown here is derived from an EMBL/GenBank/DDBJ whole genome shotgun (WGS) entry which is preliminary data.</text>
</comment>
<keyword evidence="4" id="KW-1185">Reference proteome</keyword>
<reference evidence="1 3" key="1">
    <citation type="submission" date="2019-07" db="EMBL/GenBank/DDBJ databases">
        <authorList>
            <person name="Qu J.-H."/>
        </authorList>
    </citation>
    <scope>NUCLEOTIDE SEQUENCE [LARGE SCALE GENOMIC DNA]</scope>
    <source>
        <strain evidence="1 3">MDT1-10-3</strain>
    </source>
</reference>
<proteinExistence type="predicted"/>
<dbReference type="EMBL" id="VKKZ01000004">
    <property type="protein sequence ID" value="KAA6438013.1"/>
    <property type="molecule type" value="Genomic_DNA"/>
</dbReference>
<dbReference type="EMBL" id="JBGOGF010000021">
    <property type="protein sequence ID" value="MFA1773819.1"/>
    <property type="molecule type" value="Genomic_DNA"/>
</dbReference>
<evidence type="ECO:0000313" key="2">
    <source>
        <dbReference type="EMBL" id="MFA1773819.1"/>
    </source>
</evidence>
<evidence type="ECO:0000313" key="1">
    <source>
        <dbReference type="EMBL" id="KAA6438013.1"/>
    </source>
</evidence>
<evidence type="ECO:0000313" key="4">
    <source>
        <dbReference type="Proteomes" id="UP001570846"/>
    </source>
</evidence>